<accession>A0A3P7J126</accession>
<dbReference type="SUPFAM" id="SSF46966">
    <property type="entry name" value="Spectrin repeat"/>
    <property type="match status" value="1"/>
</dbReference>
<dbReference type="AlphaFoldDB" id="A0A3P7J126"/>
<evidence type="ECO:0000256" key="1">
    <source>
        <dbReference type="ARBA" id="ARBA00022658"/>
    </source>
</evidence>
<dbReference type="Gene3D" id="1.20.58.60">
    <property type="match status" value="1"/>
</dbReference>
<dbReference type="OrthoDB" id="5808780at2759"/>
<sequence>MSGKTAEVLEEAIQQHEKFWTHVEETYAEAFAQGSQLAQLLKSVDVDDLFSKEQLGKLTRAHKHLLCLWKERRVRLHSMLALIAFRTDTQLVVEWLEQHGDPYLMKNTSIGETVEQARTLQRNHSHFRQIAKNTYSNANKLFEASKAILESGNSDLSTLRS</sequence>
<keyword evidence="1" id="KW-0344">Guanine-nucleotide releasing factor</keyword>
<organism evidence="2 3">
    <name type="scientific">Strongylus vulgaris</name>
    <name type="common">Blood worm</name>
    <dbReference type="NCBI Taxonomy" id="40348"/>
    <lineage>
        <taxon>Eukaryota</taxon>
        <taxon>Metazoa</taxon>
        <taxon>Ecdysozoa</taxon>
        <taxon>Nematoda</taxon>
        <taxon>Chromadorea</taxon>
        <taxon>Rhabditida</taxon>
        <taxon>Rhabditina</taxon>
        <taxon>Rhabditomorpha</taxon>
        <taxon>Strongyloidea</taxon>
        <taxon>Strongylidae</taxon>
        <taxon>Strongylus</taxon>
    </lineage>
</organism>
<evidence type="ECO:0000313" key="2">
    <source>
        <dbReference type="EMBL" id="VDM74063.1"/>
    </source>
</evidence>
<dbReference type="EMBL" id="UYYB01033977">
    <property type="protein sequence ID" value="VDM74063.1"/>
    <property type="molecule type" value="Genomic_DNA"/>
</dbReference>
<reference evidence="2 3" key="1">
    <citation type="submission" date="2018-11" db="EMBL/GenBank/DDBJ databases">
        <authorList>
            <consortium name="Pathogen Informatics"/>
        </authorList>
    </citation>
    <scope>NUCLEOTIDE SEQUENCE [LARGE SCALE GENOMIC DNA]</scope>
</reference>
<dbReference type="GO" id="GO:0019898">
    <property type="term" value="C:extrinsic component of membrane"/>
    <property type="evidence" value="ECO:0007669"/>
    <property type="project" value="TreeGrafter"/>
</dbReference>
<feature type="non-terminal residue" evidence="2">
    <location>
        <position position="161"/>
    </location>
</feature>
<protein>
    <submittedName>
        <fullName evidence="2">Uncharacterized protein</fullName>
    </submittedName>
</protein>
<evidence type="ECO:0000313" key="3">
    <source>
        <dbReference type="Proteomes" id="UP000270094"/>
    </source>
</evidence>
<gene>
    <name evidence="2" type="ORF">SVUK_LOCUS9061</name>
</gene>
<keyword evidence="3" id="KW-1185">Reference proteome</keyword>
<name>A0A3P7J126_STRVU</name>
<dbReference type="PANTHER" id="PTHR22826:SF106">
    <property type="entry name" value="TRIO, ISOFORM A"/>
    <property type="match status" value="1"/>
</dbReference>
<dbReference type="InterPro" id="IPR051336">
    <property type="entry name" value="RhoGEF_Guanine_NuclExch_SF"/>
</dbReference>
<dbReference type="PANTHER" id="PTHR22826">
    <property type="entry name" value="RHO GUANINE EXCHANGE FACTOR-RELATED"/>
    <property type="match status" value="1"/>
</dbReference>
<proteinExistence type="predicted"/>
<dbReference type="Proteomes" id="UP000270094">
    <property type="component" value="Unassembled WGS sequence"/>
</dbReference>
<dbReference type="GO" id="GO:0005085">
    <property type="term" value="F:guanyl-nucleotide exchange factor activity"/>
    <property type="evidence" value="ECO:0007669"/>
    <property type="project" value="UniProtKB-KW"/>
</dbReference>
<dbReference type="GO" id="GO:0005737">
    <property type="term" value="C:cytoplasm"/>
    <property type="evidence" value="ECO:0007669"/>
    <property type="project" value="TreeGrafter"/>
</dbReference>